<evidence type="ECO:0000313" key="1">
    <source>
        <dbReference type="EMBL" id="EEO40563.1"/>
    </source>
</evidence>
<dbReference type="RefSeq" id="WP_008803163.1">
    <property type="nucleotide sequence ID" value="NZ_KQ235737.1"/>
</dbReference>
<dbReference type="Proteomes" id="UP000004925">
    <property type="component" value="Unassembled WGS sequence"/>
</dbReference>
<evidence type="ECO:0000313" key="2">
    <source>
        <dbReference type="Proteomes" id="UP000004925"/>
    </source>
</evidence>
<name>A0A0M1VV59_FUSVC</name>
<dbReference type="HOGENOM" id="CLU_2616915_0_0_0"/>
<gene>
    <name evidence="1" type="ORF">FSCG_01276</name>
</gene>
<comment type="caution">
    <text evidence="1">The sequence shown here is derived from an EMBL/GenBank/DDBJ whole genome shotgun (WGS) entry which is preliminary data.</text>
</comment>
<proteinExistence type="predicted"/>
<accession>A0A0M1VV59</accession>
<organism evidence="1 2">
    <name type="scientific">Fusobacterium vincentii 4_1_13</name>
    <dbReference type="NCBI Taxonomy" id="469606"/>
    <lineage>
        <taxon>Bacteria</taxon>
        <taxon>Fusobacteriati</taxon>
        <taxon>Fusobacteriota</taxon>
        <taxon>Fusobacteriia</taxon>
        <taxon>Fusobacteriales</taxon>
        <taxon>Fusobacteriaceae</taxon>
        <taxon>Fusobacterium</taxon>
    </lineage>
</organism>
<dbReference type="EMBL" id="ACDE02000019">
    <property type="protein sequence ID" value="EEO40563.1"/>
    <property type="molecule type" value="Genomic_DNA"/>
</dbReference>
<dbReference type="AlphaFoldDB" id="A0A0M1VV59"/>
<protein>
    <submittedName>
        <fullName evidence="1">Uncharacterized protein</fullName>
    </submittedName>
</protein>
<reference evidence="1 2" key="1">
    <citation type="submission" date="2011-10" db="EMBL/GenBank/DDBJ databases">
        <title>The Genome Sequence of Fusobacterium sp. 4_1_13.</title>
        <authorList>
            <consortium name="The Broad Institute Genome Sequencing Platform"/>
            <person name="Earl A."/>
            <person name="Ward D."/>
            <person name="Feldgarden M."/>
            <person name="Gevers D."/>
            <person name="Strauss J."/>
            <person name="Ambrose C."/>
            <person name="Allen-Vercoe E."/>
            <person name="Young S.K."/>
            <person name="Zeng Q."/>
            <person name="Gargeya S."/>
            <person name="Fitzgerald M."/>
            <person name="Haas B."/>
            <person name="Abouelleil A."/>
            <person name="Alvarado L."/>
            <person name="Arachchi H.M."/>
            <person name="Berlin A."/>
            <person name="Brown A."/>
            <person name="Chapman S.B."/>
            <person name="Chen Z."/>
            <person name="Dunbar C."/>
            <person name="Freedman E."/>
            <person name="Gearin G."/>
            <person name="Goldberg J."/>
            <person name="Griggs A."/>
            <person name="Gujja S."/>
            <person name="Heiman D."/>
            <person name="Howarth C."/>
            <person name="Larson L."/>
            <person name="Lui A."/>
            <person name="MacDonald P.J."/>
            <person name="Montmayeur A."/>
            <person name="Murphy C."/>
            <person name="Neiman D."/>
            <person name="Pearson M."/>
            <person name="Priest M."/>
            <person name="Roberts A."/>
            <person name="Saif S."/>
            <person name="Shea T."/>
            <person name="Shenoy N."/>
            <person name="Sisk P."/>
            <person name="Stolte C."/>
            <person name="Sykes S."/>
            <person name="Wortman J."/>
            <person name="Nusbaum C."/>
            <person name="Birren B."/>
        </authorList>
    </citation>
    <scope>NUCLEOTIDE SEQUENCE [LARGE SCALE GENOMIC DNA]</scope>
    <source>
        <strain evidence="1 2">4_1_13</strain>
    </source>
</reference>
<sequence>MIEIDEFVFDKDKFILSVHNGDIYKTKHTSSEVINNHDFLTISSKLTYKINRNFILDNLDILMNKKIVFVNIKNKKKY</sequence>